<feature type="transmembrane region" description="Helical" evidence="7">
    <location>
        <begin position="264"/>
        <end position="286"/>
    </location>
</feature>
<dbReference type="PRINTS" id="PR00218">
    <property type="entry name" value="PERIPHERNRDS"/>
</dbReference>
<proteinExistence type="inferred from homology"/>
<dbReference type="GO" id="GO:0007601">
    <property type="term" value="P:visual perception"/>
    <property type="evidence" value="ECO:0007669"/>
    <property type="project" value="InterPro"/>
</dbReference>
<evidence type="ECO:0000256" key="5">
    <source>
        <dbReference type="ARBA" id="ARBA00023136"/>
    </source>
</evidence>
<dbReference type="STRING" id="31033.ENSTRUP00000041731"/>
<evidence type="ECO:0000256" key="3">
    <source>
        <dbReference type="ARBA" id="ARBA00022692"/>
    </source>
</evidence>
<evidence type="ECO:0000256" key="4">
    <source>
        <dbReference type="ARBA" id="ARBA00022989"/>
    </source>
</evidence>
<evidence type="ECO:0000313" key="8">
    <source>
        <dbReference type="Ensembl" id="ENSTRUP00000041731.3"/>
    </source>
</evidence>
<name>H2UXQ2_TAKRU</name>
<dbReference type="Proteomes" id="UP000005226">
    <property type="component" value="Chromosome 16"/>
</dbReference>
<reference evidence="8 9" key="1">
    <citation type="journal article" date="2011" name="Genome Biol. Evol.">
        <title>Integration of the genetic map and genome assembly of fugu facilitates insights into distinct features of genome evolution in teleosts and mammals.</title>
        <authorList>
            <person name="Kai W."/>
            <person name="Kikuchi K."/>
            <person name="Tohari S."/>
            <person name="Chew A.K."/>
            <person name="Tay A."/>
            <person name="Fujiwara A."/>
            <person name="Hosoya S."/>
            <person name="Suetake H."/>
            <person name="Naruse K."/>
            <person name="Brenner S."/>
            <person name="Suzuki Y."/>
            <person name="Venkatesh B."/>
        </authorList>
    </citation>
    <scope>NUCLEOTIDE SEQUENCE [LARGE SCALE GENOMIC DNA]</scope>
</reference>
<evidence type="ECO:0000256" key="7">
    <source>
        <dbReference type="SAM" id="Phobius"/>
    </source>
</evidence>
<dbReference type="Ensembl" id="ENSTRUT00000041875.3">
    <property type="protein sequence ID" value="ENSTRUP00000041731.3"/>
    <property type="gene ID" value="ENSTRUG00000016317.3"/>
</dbReference>
<protein>
    <submittedName>
        <fullName evidence="8">Peripherin 2-like b</fullName>
    </submittedName>
</protein>
<dbReference type="FunFam" id="1.10.1450.10:FF:000002">
    <property type="entry name" value="Retinal outer segment membrane protein 1"/>
    <property type="match status" value="1"/>
</dbReference>
<dbReference type="AlphaFoldDB" id="H2UXQ2"/>
<dbReference type="PANTHER" id="PTHR19282">
    <property type="entry name" value="TETRASPANIN"/>
    <property type="match status" value="1"/>
</dbReference>
<dbReference type="CDD" id="cd03162">
    <property type="entry name" value="peripherin_like_LEL"/>
    <property type="match status" value="1"/>
</dbReference>
<dbReference type="GeneTree" id="ENSGT00940000163655"/>
<keyword evidence="9" id="KW-1185">Reference proteome</keyword>
<dbReference type="Pfam" id="PF00335">
    <property type="entry name" value="Tetraspanin"/>
    <property type="match status" value="1"/>
</dbReference>
<dbReference type="InterPro" id="IPR008952">
    <property type="entry name" value="Tetraspanin_EC2_sf"/>
</dbReference>
<organism evidence="8 9">
    <name type="scientific">Takifugu rubripes</name>
    <name type="common">Japanese pufferfish</name>
    <name type="synonym">Fugu rubripes</name>
    <dbReference type="NCBI Taxonomy" id="31033"/>
    <lineage>
        <taxon>Eukaryota</taxon>
        <taxon>Metazoa</taxon>
        <taxon>Chordata</taxon>
        <taxon>Craniata</taxon>
        <taxon>Vertebrata</taxon>
        <taxon>Euteleostomi</taxon>
        <taxon>Actinopterygii</taxon>
        <taxon>Neopterygii</taxon>
        <taxon>Teleostei</taxon>
        <taxon>Neoteleostei</taxon>
        <taxon>Acanthomorphata</taxon>
        <taxon>Eupercaria</taxon>
        <taxon>Tetraodontiformes</taxon>
        <taxon>Tetradontoidea</taxon>
        <taxon>Tetraodontidae</taxon>
        <taxon>Takifugu</taxon>
    </lineage>
</organism>
<dbReference type="GO" id="GO:0005886">
    <property type="term" value="C:plasma membrane"/>
    <property type="evidence" value="ECO:0007669"/>
    <property type="project" value="TreeGrafter"/>
</dbReference>
<dbReference type="eggNOG" id="KOG3882">
    <property type="taxonomic scope" value="Eukaryota"/>
</dbReference>
<sequence>MTVGKVTFTKVEREKLAEVLWLLNWVSVLTGAMLLGLGVFLKVEIQKWQEVMSEQGILYVPHMLITTGLVACCINFLGAKICLDCTDTNKFLRWKLVMMPYIICTFFFTSCVLVGALLCYSIRSHLEESLLLGLWNAMRYYKDTDTPGRCYLKRTLDMLQIQFECCGNTGYQDWFQVQWISKRYLDMSSSAVLDRFRSNIDGKYLVDQVPFSCCSTFSPRPCIQEQVNDVSAHFNYDQLSQQRNLWRKGCRQAMMEHYTSIMQTIGFMVLLIWMFELLVLTGVRYLQTAMENVLRLGDLDSESDGWILEDSLAETARYNLNVIKNLGKCYQVDNDPNIDVQTVPAEREVPSLLAPTAVEKPWGSEGPGGAKQDHSGLFHHQHVQT</sequence>
<dbReference type="InterPro" id="IPR018499">
    <property type="entry name" value="Tetraspanin/Peripherin"/>
</dbReference>
<reference evidence="8" key="2">
    <citation type="submission" date="2025-08" db="UniProtKB">
        <authorList>
            <consortium name="Ensembl"/>
        </authorList>
    </citation>
    <scope>IDENTIFICATION</scope>
</reference>
<dbReference type="PANTHER" id="PTHR19282:SF184">
    <property type="entry name" value="PERIPHERIN 2 LIKE-RELATED"/>
    <property type="match status" value="1"/>
</dbReference>
<dbReference type="OrthoDB" id="9836210at2759"/>
<accession>H2UXQ2</accession>
<keyword evidence="5 7" id="KW-0472">Membrane</keyword>
<reference evidence="8" key="3">
    <citation type="submission" date="2025-09" db="UniProtKB">
        <authorList>
            <consortium name="Ensembl"/>
        </authorList>
    </citation>
    <scope>IDENTIFICATION</scope>
</reference>
<evidence type="ECO:0000256" key="6">
    <source>
        <dbReference type="SAM" id="MobiDB-lite"/>
    </source>
</evidence>
<evidence type="ECO:0000313" key="9">
    <source>
        <dbReference type="Proteomes" id="UP000005226"/>
    </source>
</evidence>
<comment type="similarity">
    <text evidence="2">Belongs to the PRPH2/ROM1 family.</text>
</comment>
<evidence type="ECO:0000256" key="2">
    <source>
        <dbReference type="ARBA" id="ARBA00010674"/>
    </source>
</evidence>
<gene>
    <name evidence="8" type="primary">LOC101067121</name>
</gene>
<keyword evidence="4 7" id="KW-1133">Transmembrane helix</keyword>
<keyword evidence="3 7" id="KW-0812">Transmembrane</keyword>
<evidence type="ECO:0000256" key="1">
    <source>
        <dbReference type="ARBA" id="ARBA00004141"/>
    </source>
</evidence>
<dbReference type="InParanoid" id="H2UXQ2"/>
<dbReference type="SUPFAM" id="SSF48652">
    <property type="entry name" value="Tetraspanin"/>
    <property type="match status" value="1"/>
</dbReference>
<dbReference type="CTD" id="567873"/>
<dbReference type="InterPro" id="IPR042026">
    <property type="entry name" value="Peripherin_LEL"/>
</dbReference>
<feature type="transmembrane region" description="Helical" evidence="7">
    <location>
        <begin position="98"/>
        <end position="120"/>
    </location>
</feature>
<feature type="region of interest" description="Disordered" evidence="6">
    <location>
        <begin position="358"/>
        <end position="385"/>
    </location>
</feature>
<dbReference type="KEGG" id="tru:101067121"/>
<dbReference type="HOGENOM" id="CLU_068903_0_0_1"/>
<dbReference type="InterPro" id="IPR000830">
    <property type="entry name" value="Peripherin/rom-1"/>
</dbReference>
<feature type="transmembrane region" description="Helical" evidence="7">
    <location>
        <begin position="20"/>
        <end position="45"/>
    </location>
</feature>
<feature type="transmembrane region" description="Helical" evidence="7">
    <location>
        <begin position="57"/>
        <end position="78"/>
    </location>
</feature>
<dbReference type="Gene3D" id="1.10.1450.10">
    <property type="entry name" value="Tetraspanin"/>
    <property type="match status" value="1"/>
</dbReference>
<comment type="subcellular location">
    <subcellularLocation>
        <location evidence="1">Membrane</location>
        <topology evidence="1">Multi-pass membrane protein</topology>
    </subcellularLocation>
</comment>
<dbReference type="OMA" id="YRDWFQV"/>